<dbReference type="GO" id="GO:0006119">
    <property type="term" value="P:oxidative phosphorylation"/>
    <property type="evidence" value="ECO:0007669"/>
    <property type="project" value="UniProtKB-UniPathway"/>
</dbReference>
<dbReference type="InterPro" id="IPR023616">
    <property type="entry name" value="Cyt_c_oxase-like_su1_dom"/>
</dbReference>
<dbReference type="Pfam" id="PF00115">
    <property type="entry name" value="COX1"/>
    <property type="match status" value="1"/>
</dbReference>
<evidence type="ECO:0000256" key="16">
    <source>
        <dbReference type="ARBA" id="ARBA00047816"/>
    </source>
</evidence>
<keyword evidence="6 17" id="KW-0349">Heme</keyword>
<feature type="transmembrane region" description="Helical" evidence="18">
    <location>
        <begin position="331"/>
        <end position="355"/>
    </location>
</feature>
<dbReference type="EC" id="7.1.1.9" evidence="18"/>
<comment type="pathway">
    <text evidence="2 18">Energy metabolism; oxidative phosphorylation.</text>
</comment>
<name>A0A0R3BUU2_9BRAD</name>
<feature type="transmembrane region" description="Helical" evidence="18">
    <location>
        <begin position="367"/>
        <end position="392"/>
    </location>
</feature>
<dbReference type="PROSITE" id="PS00077">
    <property type="entry name" value="COX1_CUB"/>
    <property type="match status" value="1"/>
</dbReference>
<protein>
    <recommendedName>
        <fullName evidence="18">Cytochrome c oxidase subunit 1</fullName>
        <ecNumber evidence="18">7.1.1.9</ecNumber>
    </recommendedName>
</protein>
<dbReference type="Gene3D" id="1.20.210.10">
    <property type="entry name" value="Cytochrome c oxidase-like, subunit I domain"/>
    <property type="match status" value="1"/>
</dbReference>
<feature type="transmembrane region" description="Helical" evidence="18">
    <location>
        <begin position="589"/>
        <end position="607"/>
    </location>
</feature>
<keyword evidence="11 17" id="KW-0249">Electron transport</keyword>
<evidence type="ECO:0000256" key="17">
    <source>
        <dbReference type="RuleBase" id="RU000370"/>
    </source>
</evidence>
<dbReference type="GO" id="GO:0046872">
    <property type="term" value="F:metal ion binding"/>
    <property type="evidence" value="ECO:0007669"/>
    <property type="project" value="UniProtKB-KW"/>
</dbReference>
<comment type="function">
    <text evidence="18">Cytochrome c oxidase is the component of the respiratory chain that catalyzes the reduction of oxygen to water. Subunits 1-3 form the functional core of the enzyme complex. CO I is the catalytic subunit of the enzyme. Electrons originating in cytochrome c are transferred via the copper A center of subunit 2 and heme A of subunit 1 to the bimetallic center formed by heme A3 and copper B.</text>
</comment>
<dbReference type="Proteomes" id="UP000051380">
    <property type="component" value="Unassembled WGS sequence"/>
</dbReference>
<proteinExistence type="inferred from homology"/>
<keyword evidence="12 18" id="KW-1133">Transmembrane helix</keyword>
<keyword evidence="14 18" id="KW-0186">Copper</keyword>
<evidence type="ECO:0000256" key="8">
    <source>
        <dbReference type="ARBA" id="ARBA00022692"/>
    </source>
</evidence>
<keyword evidence="7 17" id="KW-0679">Respiratory chain</keyword>
<evidence type="ECO:0000256" key="1">
    <source>
        <dbReference type="ARBA" id="ARBA00004651"/>
    </source>
</evidence>
<dbReference type="PROSITE" id="PS50855">
    <property type="entry name" value="COX1"/>
    <property type="match status" value="1"/>
</dbReference>
<dbReference type="GO" id="GO:0020037">
    <property type="term" value="F:heme binding"/>
    <property type="evidence" value="ECO:0007669"/>
    <property type="project" value="InterPro"/>
</dbReference>
<dbReference type="InterPro" id="IPR014241">
    <property type="entry name" value="Cyt_c_oxidase_su1_bac"/>
</dbReference>
<feature type="transmembrane region" description="Helical" evidence="18">
    <location>
        <begin position="273"/>
        <end position="292"/>
    </location>
</feature>
<feature type="transmembrane region" description="Helical" evidence="18">
    <location>
        <begin position="175"/>
        <end position="199"/>
    </location>
</feature>
<evidence type="ECO:0000256" key="9">
    <source>
        <dbReference type="ARBA" id="ARBA00022723"/>
    </source>
</evidence>
<keyword evidence="8 17" id="KW-0812">Transmembrane</keyword>
<keyword evidence="13 18" id="KW-0408">Iron</keyword>
<feature type="transmembrane region" description="Helical" evidence="18">
    <location>
        <begin position="92"/>
        <end position="117"/>
    </location>
</feature>
<evidence type="ECO:0000313" key="20">
    <source>
        <dbReference type="EMBL" id="KRP89029.1"/>
    </source>
</evidence>
<dbReference type="SUPFAM" id="SSF81442">
    <property type="entry name" value="Cytochrome c oxidase subunit I-like"/>
    <property type="match status" value="1"/>
</dbReference>
<dbReference type="PANTHER" id="PTHR10422:SF35">
    <property type="entry name" value="CYTOCHROME BO(3) UBIQUINOL OXIDASE SUBUNIT 1"/>
    <property type="match status" value="1"/>
</dbReference>
<dbReference type="EMBL" id="LJYF01000040">
    <property type="protein sequence ID" value="KRP89029.1"/>
    <property type="molecule type" value="Genomic_DNA"/>
</dbReference>
<dbReference type="GO" id="GO:0005886">
    <property type="term" value="C:plasma membrane"/>
    <property type="evidence" value="ECO:0007669"/>
    <property type="project" value="UniProtKB-SubCell"/>
</dbReference>
<keyword evidence="10" id="KW-1278">Translocase</keyword>
<evidence type="ECO:0000256" key="12">
    <source>
        <dbReference type="ARBA" id="ARBA00022989"/>
    </source>
</evidence>
<reference evidence="20 21" key="1">
    <citation type="submission" date="2015-09" db="EMBL/GenBank/DDBJ databases">
        <title>Draft Genome Sequence of the Strain BR 3267 (Bradyrhizobium yuanmingense) recommended as inoculant for cowpea in Brazil.</title>
        <authorList>
            <person name="Simoes-Araujo J.L."/>
            <person name="Zilli J.E."/>
        </authorList>
    </citation>
    <scope>NUCLEOTIDE SEQUENCE [LARGE SCALE GENOMIC DNA]</scope>
    <source>
        <strain evidence="20 21">BR3267</strain>
    </source>
</reference>
<evidence type="ECO:0000256" key="18">
    <source>
        <dbReference type="RuleBase" id="RU363061"/>
    </source>
</evidence>
<keyword evidence="5 18" id="KW-1003">Cell membrane</keyword>
<comment type="catalytic activity">
    <reaction evidence="16 18">
        <text>4 Fe(II)-[cytochrome c] + O2 + 8 H(+)(in) = 4 Fe(III)-[cytochrome c] + 2 H2O + 4 H(+)(out)</text>
        <dbReference type="Rhea" id="RHEA:11436"/>
        <dbReference type="Rhea" id="RHEA-COMP:10350"/>
        <dbReference type="Rhea" id="RHEA-COMP:14399"/>
        <dbReference type="ChEBI" id="CHEBI:15377"/>
        <dbReference type="ChEBI" id="CHEBI:15378"/>
        <dbReference type="ChEBI" id="CHEBI:15379"/>
        <dbReference type="ChEBI" id="CHEBI:29033"/>
        <dbReference type="ChEBI" id="CHEBI:29034"/>
        <dbReference type="EC" id="7.1.1.9"/>
    </reaction>
</comment>
<feature type="domain" description="Cytochrome oxidase subunit I profile" evidence="19">
    <location>
        <begin position="22"/>
        <end position="543"/>
    </location>
</feature>
<dbReference type="GO" id="GO:0015990">
    <property type="term" value="P:electron transport coupled proton transport"/>
    <property type="evidence" value="ECO:0007669"/>
    <property type="project" value="InterPro"/>
</dbReference>
<accession>A0A0R3BUU2</accession>
<keyword evidence="15 18" id="KW-0472">Membrane</keyword>
<feature type="transmembrane region" description="Helical" evidence="18">
    <location>
        <begin position="129"/>
        <end position="148"/>
    </location>
</feature>
<comment type="similarity">
    <text evidence="3 17">Belongs to the heme-copper respiratory oxidase family.</text>
</comment>
<keyword evidence="9 18" id="KW-0479">Metal-binding</keyword>
<evidence type="ECO:0000256" key="15">
    <source>
        <dbReference type="ARBA" id="ARBA00023136"/>
    </source>
</evidence>
<dbReference type="OrthoDB" id="9803294at2"/>
<dbReference type="RefSeq" id="WP_057030009.1">
    <property type="nucleotide sequence ID" value="NZ_LJYF01000040.1"/>
</dbReference>
<feature type="transmembrane region" description="Helical" evidence="18">
    <location>
        <begin position="299"/>
        <end position="319"/>
    </location>
</feature>
<dbReference type="InterPro" id="IPR000883">
    <property type="entry name" value="Cyt_C_Oxase_1"/>
</dbReference>
<evidence type="ECO:0000256" key="11">
    <source>
        <dbReference type="ARBA" id="ARBA00022982"/>
    </source>
</evidence>
<evidence type="ECO:0000256" key="5">
    <source>
        <dbReference type="ARBA" id="ARBA00022475"/>
    </source>
</evidence>
<dbReference type="NCBIfam" id="TIGR02891">
    <property type="entry name" value="CtaD_CoxA"/>
    <property type="match status" value="1"/>
</dbReference>
<evidence type="ECO:0000259" key="19">
    <source>
        <dbReference type="PROSITE" id="PS50855"/>
    </source>
</evidence>
<evidence type="ECO:0000313" key="21">
    <source>
        <dbReference type="Proteomes" id="UP000051380"/>
    </source>
</evidence>
<dbReference type="GO" id="GO:0004129">
    <property type="term" value="F:cytochrome-c oxidase activity"/>
    <property type="evidence" value="ECO:0007669"/>
    <property type="project" value="UniProtKB-EC"/>
</dbReference>
<evidence type="ECO:0000256" key="4">
    <source>
        <dbReference type="ARBA" id="ARBA00022448"/>
    </source>
</evidence>
<feature type="transmembrane region" description="Helical" evidence="18">
    <location>
        <begin position="50"/>
        <end position="72"/>
    </location>
</feature>
<organism evidence="20 21">
    <name type="scientific">Bradyrhizobium yuanmingense</name>
    <dbReference type="NCBI Taxonomy" id="108015"/>
    <lineage>
        <taxon>Bacteria</taxon>
        <taxon>Pseudomonadati</taxon>
        <taxon>Pseudomonadota</taxon>
        <taxon>Alphaproteobacteria</taxon>
        <taxon>Hyphomicrobiales</taxon>
        <taxon>Nitrobacteraceae</taxon>
        <taxon>Bradyrhizobium</taxon>
    </lineage>
</organism>
<dbReference type="GO" id="GO:0022904">
    <property type="term" value="P:respiratory electron transport chain"/>
    <property type="evidence" value="ECO:0007669"/>
    <property type="project" value="TreeGrafter"/>
</dbReference>
<dbReference type="InterPro" id="IPR023615">
    <property type="entry name" value="Cyt_c_Oxase_su1_BS"/>
</dbReference>
<evidence type="ECO:0000256" key="13">
    <source>
        <dbReference type="ARBA" id="ARBA00023004"/>
    </source>
</evidence>
<feature type="transmembrane region" description="Helical" evidence="18">
    <location>
        <begin position="404"/>
        <end position="426"/>
    </location>
</feature>
<evidence type="ECO:0000256" key="14">
    <source>
        <dbReference type="ARBA" id="ARBA00023008"/>
    </source>
</evidence>
<gene>
    <name evidence="20" type="ORF">AOQ72_01230</name>
</gene>
<dbReference type="PANTHER" id="PTHR10422">
    <property type="entry name" value="CYTOCHROME C OXIDASE SUBUNIT 1"/>
    <property type="match status" value="1"/>
</dbReference>
<comment type="caution">
    <text evidence="20">The sequence shown here is derived from an EMBL/GenBank/DDBJ whole genome shotgun (WGS) entry which is preliminary data.</text>
</comment>
<dbReference type="AlphaFoldDB" id="A0A0R3BUU2"/>
<evidence type="ECO:0000256" key="7">
    <source>
        <dbReference type="ARBA" id="ARBA00022660"/>
    </source>
</evidence>
<feature type="transmembrane region" description="Helical" evidence="18">
    <location>
        <begin position="438"/>
        <end position="463"/>
    </location>
</feature>
<dbReference type="UniPathway" id="UPA00705"/>
<evidence type="ECO:0000256" key="10">
    <source>
        <dbReference type="ARBA" id="ARBA00022967"/>
    </source>
</evidence>
<comment type="subcellular location">
    <subcellularLocation>
        <location evidence="1 18">Cell membrane</location>
        <topology evidence="1 18">Multi-pass membrane protein</topology>
    </subcellularLocation>
</comment>
<dbReference type="InterPro" id="IPR036927">
    <property type="entry name" value="Cyt_c_oxase-like_su1_sf"/>
</dbReference>
<evidence type="ECO:0000256" key="2">
    <source>
        <dbReference type="ARBA" id="ARBA00004673"/>
    </source>
</evidence>
<dbReference type="PRINTS" id="PR01165">
    <property type="entry name" value="CYCOXIDASEI"/>
</dbReference>
<feature type="transmembrane region" description="Helical" evidence="18">
    <location>
        <begin position="211"/>
        <end position="241"/>
    </location>
</feature>
<sequence length="637" mass="70987">MSTAAEERNLRDDVLNGFQLTRQLERVWQTPPGFLGALMSVDHKVVGRRYIITAFVFLLLGGILAALMRIQLAGPEKTFLSADKYNQIFTMHGSTMMFLFAVPVMEAFAVYLVPLMVGTRNIAFPRLNAFSYWMFLFGGAFLWLSFLFNVGPDVGWFSYVPLSNLQFSPSKRTDVWAQMITFTEVAALAVAVEIVVTVFKQRAPGMTLDRIPLFVWAMLVTAFLVMFAMPSVMVASTSLILDRLVNTRFYDSSSGGHPLLWQHLFWFFGHPEVYIIFIPGTGMVSAILATFARRPVVGYPIVILSLIATGLLSFGLWVHHMFVTGLPQLGAGLFTASSMLIAVPSGLQIFCWLATLWDGRPIYRTPLLFVIGFIVIFVLGGLSGVMVASVPIDTQVHDTYFVVAHFHYVLIGGAVFPLIGAVYYWFPKIAGRMLSERLGKWNFWLAFISFNVAFFPMHFLGLIGMPRRVYTYTADMDWAHLNLVSSVGSFLFALSFALLLVNVIYSLRRGELAGDNPWNASTLEWATSSPPPPQNFDRIPVVKHRDPLWADSEILPVAAGLSADRREVLVTSLAEAEPQIREASPEPSIWPLLTAIATAIFFIGSIFTPWAVLWGTPPIAVALIGWFWPTGSKEDES</sequence>
<keyword evidence="4 17" id="KW-0813">Transport</keyword>
<evidence type="ECO:0000256" key="3">
    <source>
        <dbReference type="ARBA" id="ARBA00009578"/>
    </source>
</evidence>
<evidence type="ECO:0000256" key="6">
    <source>
        <dbReference type="ARBA" id="ARBA00022617"/>
    </source>
</evidence>
<feature type="transmembrane region" description="Helical" evidence="18">
    <location>
        <begin position="483"/>
        <end position="505"/>
    </location>
</feature>